<keyword evidence="1" id="KW-1133">Transmembrane helix</keyword>
<accession>A0A9P9EC36</accession>
<gene>
    <name evidence="2" type="ORF">B0J11DRAFT_147724</name>
</gene>
<dbReference type="EMBL" id="JAGMWT010000002">
    <property type="protein sequence ID" value="KAH7134893.1"/>
    <property type="molecule type" value="Genomic_DNA"/>
</dbReference>
<dbReference type="AlphaFoldDB" id="A0A9P9EC36"/>
<protein>
    <submittedName>
        <fullName evidence="2">Uncharacterized protein</fullName>
    </submittedName>
</protein>
<sequence length="677" mass="74999">MDPVQAGGSAGDGVYLGIWINRSIGQVRGATLTLDREGGAIFVAFLAIYVTTTGHAFWNLCRFGLHFYFSSDLTPDGVYHQRQAVLRNIKIALDTTKELLFASYVWRRRARAARRRILPVAVLAVIVHLSFIAAGIFSSQVTDKSITEGTEALVRSRNCGPLPSNPGMSLSDISMERTPEYVVAMAQSSIESLNHAVKCYRRENASQIEECRNFAHSRLPYTSDPKATCPFEERVCKSNTNNIQFDTGNLNSMTHLGINSGPIFLFRHKAQCAPLQTEGYSETYNTTDSPSVKFIGYKYGSGTVQLHQRNLTHIYAVPASPPSLQETDLSRGNYLAVPIHPKNLGPSFKVIPELNVSNSLLSFIFLEKSTIISLNKTNDPWFNASKPVKFTMFGDREVFVPEEPVSVLGCSTTRSFCHPDTGACIDWHASDSEAQVKNTWPDEKDQAVLLPLFTVLSYADAGSLDYFYGNQGIPTLLARNTLLGAIQTAFIADNWWQHELEYLFQASLAATQRAVVAYARGEAWLRTVASTASGKGEVSCNNQKIRSPEHYSFSVLDIFIILAVGAVIIVISTFLDNIINMAPIIPFFRRNRKFMYARAEWQVGCTLQLQRLAHENLGLGTWSRTDEGVPVTKLGDRIGVLDISNPKHPKLVLPPGRVVRVESNNGWESNMGMAPKG</sequence>
<organism evidence="2 3">
    <name type="scientific">Dendryphion nanum</name>
    <dbReference type="NCBI Taxonomy" id="256645"/>
    <lineage>
        <taxon>Eukaryota</taxon>
        <taxon>Fungi</taxon>
        <taxon>Dikarya</taxon>
        <taxon>Ascomycota</taxon>
        <taxon>Pezizomycotina</taxon>
        <taxon>Dothideomycetes</taxon>
        <taxon>Pleosporomycetidae</taxon>
        <taxon>Pleosporales</taxon>
        <taxon>Torulaceae</taxon>
        <taxon>Dendryphion</taxon>
    </lineage>
</organism>
<dbReference type="OrthoDB" id="3540210at2759"/>
<dbReference type="Proteomes" id="UP000700596">
    <property type="component" value="Unassembled WGS sequence"/>
</dbReference>
<feature type="transmembrane region" description="Helical" evidence="1">
    <location>
        <begin position="551"/>
        <end position="575"/>
    </location>
</feature>
<keyword evidence="3" id="KW-1185">Reference proteome</keyword>
<evidence type="ECO:0000256" key="1">
    <source>
        <dbReference type="SAM" id="Phobius"/>
    </source>
</evidence>
<keyword evidence="1" id="KW-0472">Membrane</keyword>
<proteinExistence type="predicted"/>
<feature type="transmembrane region" description="Helical" evidence="1">
    <location>
        <begin position="117"/>
        <end position="137"/>
    </location>
</feature>
<keyword evidence="1" id="KW-0812">Transmembrane</keyword>
<comment type="caution">
    <text evidence="2">The sequence shown here is derived from an EMBL/GenBank/DDBJ whole genome shotgun (WGS) entry which is preliminary data.</text>
</comment>
<evidence type="ECO:0000313" key="2">
    <source>
        <dbReference type="EMBL" id="KAH7134893.1"/>
    </source>
</evidence>
<reference evidence="2" key="1">
    <citation type="journal article" date="2021" name="Nat. Commun.">
        <title>Genetic determinants of endophytism in the Arabidopsis root mycobiome.</title>
        <authorList>
            <person name="Mesny F."/>
            <person name="Miyauchi S."/>
            <person name="Thiergart T."/>
            <person name="Pickel B."/>
            <person name="Atanasova L."/>
            <person name="Karlsson M."/>
            <person name="Huettel B."/>
            <person name="Barry K.W."/>
            <person name="Haridas S."/>
            <person name="Chen C."/>
            <person name="Bauer D."/>
            <person name="Andreopoulos W."/>
            <person name="Pangilinan J."/>
            <person name="LaButti K."/>
            <person name="Riley R."/>
            <person name="Lipzen A."/>
            <person name="Clum A."/>
            <person name="Drula E."/>
            <person name="Henrissat B."/>
            <person name="Kohler A."/>
            <person name="Grigoriev I.V."/>
            <person name="Martin F.M."/>
            <person name="Hacquard S."/>
        </authorList>
    </citation>
    <scope>NUCLEOTIDE SEQUENCE</scope>
    <source>
        <strain evidence="2">MPI-CAGE-CH-0243</strain>
    </source>
</reference>
<name>A0A9P9EC36_9PLEO</name>
<feature type="transmembrane region" description="Helical" evidence="1">
    <location>
        <begin position="40"/>
        <end position="61"/>
    </location>
</feature>
<evidence type="ECO:0000313" key="3">
    <source>
        <dbReference type="Proteomes" id="UP000700596"/>
    </source>
</evidence>